<evidence type="ECO:0000313" key="1">
    <source>
        <dbReference type="EMBL" id="BBX30579.1"/>
    </source>
</evidence>
<proteinExistence type="predicted"/>
<accession>A0A6N4V1N1</accession>
<gene>
    <name evidence="1" type="ORF">MALV_57040</name>
</gene>
<reference evidence="1 2" key="1">
    <citation type="journal article" date="2019" name="Emerg. Microbes Infect.">
        <title>Comprehensive subspecies identification of 175 nontuberculous mycobacteria species based on 7547 genomic profiles.</title>
        <authorList>
            <person name="Matsumoto Y."/>
            <person name="Kinjo T."/>
            <person name="Motooka D."/>
            <person name="Nabeya D."/>
            <person name="Jung N."/>
            <person name="Uechi K."/>
            <person name="Horii T."/>
            <person name="Iida T."/>
            <person name="Fujita J."/>
            <person name="Nakamura S."/>
        </authorList>
    </citation>
    <scope>NUCLEOTIDE SEQUENCE [LARGE SCALE GENOMIC DNA]</scope>
    <source>
        <strain evidence="1 2">JCM 12272</strain>
        <plasmid evidence="1">pJCM12272</plasmid>
    </source>
</reference>
<evidence type="ECO:0000313" key="2">
    <source>
        <dbReference type="Proteomes" id="UP000466906"/>
    </source>
</evidence>
<keyword evidence="1" id="KW-0614">Plasmid</keyword>
<dbReference type="AlphaFoldDB" id="A0A6N4V1N1"/>
<sequence length="106" mass="11059">MANRIEVSSDTAGIAAAVAVLIADDGTAVQAQAIASTARTTAAATVRRRAPRSTFTAWVIPMMLSRTDRVPAQQSGGPTMLGLTAWSALERQREIGAFPGTCEPSE</sequence>
<keyword evidence="2" id="KW-1185">Reference proteome</keyword>
<protein>
    <submittedName>
        <fullName evidence="1">Uncharacterized protein</fullName>
    </submittedName>
</protein>
<dbReference type="KEGG" id="malv:MALV_57040"/>
<dbReference type="Proteomes" id="UP000466906">
    <property type="component" value="Plasmid pJCM12272"/>
</dbReference>
<organism evidence="1 2">
    <name type="scientific">Mycolicibacterium alvei</name>
    <dbReference type="NCBI Taxonomy" id="67081"/>
    <lineage>
        <taxon>Bacteria</taxon>
        <taxon>Bacillati</taxon>
        <taxon>Actinomycetota</taxon>
        <taxon>Actinomycetes</taxon>
        <taxon>Mycobacteriales</taxon>
        <taxon>Mycobacteriaceae</taxon>
        <taxon>Mycolicibacterium</taxon>
    </lineage>
</organism>
<geneLocation type="plasmid" evidence="1 2">
    <name>pJCM12272</name>
</geneLocation>
<name>A0A6N4V1N1_9MYCO</name>
<dbReference type="EMBL" id="AP022566">
    <property type="protein sequence ID" value="BBX30579.1"/>
    <property type="molecule type" value="Genomic_DNA"/>
</dbReference>